<dbReference type="InterPro" id="IPR043502">
    <property type="entry name" value="DNA/RNA_pol_sf"/>
</dbReference>
<keyword evidence="2" id="KW-0808">Transferase</keyword>
<keyword evidence="2" id="KW-0695">RNA-directed DNA polymerase</keyword>
<evidence type="ECO:0000313" key="2">
    <source>
        <dbReference type="EMBL" id="KAA3482717.1"/>
    </source>
</evidence>
<accession>A0A5B6WNS4</accession>
<reference evidence="3" key="1">
    <citation type="journal article" date="2019" name="Plant Biotechnol. J.">
        <title>Genome sequencing of the Australian wild diploid species Gossypium australe highlights disease resistance and delayed gland morphogenesis.</title>
        <authorList>
            <person name="Cai Y."/>
            <person name="Cai X."/>
            <person name="Wang Q."/>
            <person name="Wang P."/>
            <person name="Zhang Y."/>
            <person name="Cai C."/>
            <person name="Xu Y."/>
            <person name="Wang K."/>
            <person name="Zhou Z."/>
            <person name="Wang C."/>
            <person name="Geng S."/>
            <person name="Li B."/>
            <person name="Dong Q."/>
            <person name="Hou Y."/>
            <person name="Wang H."/>
            <person name="Ai P."/>
            <person name="Liu Z."/>
            <person name="Yi F."/>
            <person name="Sun M."/>
            <person name="An G."/>
            <person name="Cheng J."/>
            <person name="Zhang Y."/>
            <person name="Shi Q."/>
            <person name="Xie Y."/>
            <person name="Shi X."/>
            <person name="Chang Y."/>
            <person name="Huang F."/>
            <person name="Chen Y."/>
            <person name="Hong S."/>
            <person name="Mi L."/>
            <person name="Sun Q."/>
            <person name="Zhang L."/>
            <person name="Zhou B."/>
            <person name="Peng R."/>
            <person name="Zhang X."/>
            <person name="Liu F."/>
        </authorList>
    </citation>
    <scope>NUCLEOTIDE SEQUENCE [LARGE SCALE GENOMIC DNA]</scope>
    <source>
        <strain evidence="3">cv. PA1801</strain>
    </source>
</reference>
<comment type="caution">
    <text evidence="2">The sequence shown here is derived from an EMBL/GenBank/DDBJ whole genome shotgun (WGS) entry which is preliminary data.</text>
</comment>
<dbReference type="EMBL" id="SMMG02000002">
    <property type="protein sequence ID" value="KAA3482717.1"/>
    <property type="molecule type" value="Genomic_DNA"/>
</dbReference>
<dbReference type="PANTHER" id="PTHR46890">
    <property type="entry name" value="NON-LTR RETROLELEMENT REVERSE TRANSCRIPTASE-LIKE PROTEIN-RELATED"/>
    <property type="match status" value="1"/>
</dbReference>
<dbReference type="InterPro" id="IPR052343">
    <property type="entry name" value="Retrotransposon-Effector_Assoc"/>
</dbReference>
<protein>
    <submittedName>
        <fullName evidence="2">Reverse transcriptase</fullName>
    </submittedName>
</protein>
<dbReference type="GO" id="GO:0003964">
    <property type="term" value="F:RNA-directed DNA polymerase activity"/>
    <property type="evidence" value="ECO:0007669"/>
    <property type="project" value="UniProtKB-KW"/>
</dbReference>
<dbReference type="AlphaFoldDB" id="A0A5B6WNS4"/>
<sequence length="155" mass="17687">MAVKLDMSKAYDRVEWDFVKEVMLKMGCKREWVGLIMKCITIVSYAVNINGRRGRFFQPTRGLRQGDPLSPFRFLICSEGLSSLMRIAKKKDDCMIFGEAIEKGARIMKDILKEYESCSGQCVNFSKSTIFYSLNTNEEKKEVSTLLGVRSSTNP</sequence>
<name>A0A5B6WNS4_9ROSI</name>
<organism evidence="2 3">
    <name type="scientific">Gossypium australe</name>
    <dbReference type="NCBI Taxonomy" id="47621"/>
    <lineage>
        <taxon>Eukaryota</taxon>
        <taxon>Viridiplantae</taxon>
        <taxon>Streptophyta</taxon>
        <taxon>Embryophyta</taxon>
        <taxon>Tracheophyta</taxon>
        <taxon>Spermatophyta</taxon>
        <taxon>Magnoliopsida</taxon>
        <taxon>eudicotyledons</taxon>
        <taxon>Gunneridae</taxon>
        <taxon>Pentapetalae</taxon>
        <taxon>rosids</taxon>
        <taxon>malvids</taxon>
        <taxon>Malvales</taxon>
        <taxon>Malvaceae</taxon>
        <taxon>Malvoideae</taxon>
        <taxon>Gossypium</taxon>
    </lineage>
</organism>
<dbReference type="InterPro" id="IPR000477">
    <property type="entry name" value="RT_dom"/>
</dbReference>
<proteinExistence type="predicted"/>
<evidence type="ECO:0000313" key="3">
    <source>
        <dbReference type="Proteomes" id="UP000325315"/>
    </source>
</evidence>
<feature type="domain" description="Reverse transcriptase" evidence="1">
    <location>
        <begin position="1"/>
        <end position="151"/>
    </location>
</feature>
<dbReference type="OrthoDB" id="913216at2759"/>
<dbReference type="SUPFAM" id="SSF56672">
    <property type="entry name" value="DNA/RNA polymerases"/>
    <property type="match status" value="1"/>
</dbReference>
<dbReference type="Pfam" id="PF00078">
    <property type="entry name" value="RVT_1"/>
    <property type="match status" value="1"/>
</dbReference>
<dbReference type="PROSITE" id="PS50878">
    <property type="entry name" value="RT_POL"/>
    <property type="match status" value="1"/>
</dbReference>
<dbReference type="Proteomes" id="UP000325315">
    <property type="component" value="Unassembled WGS sequence"/>
</dbReference>
<gene>
    <name evidence="2" type="ORF">EPI10_004941</name>
</gene>
<dbReference type="PANTHER" id="PTHR46890:SF48">
    <property type="entry name" value="RNA-DIRECTED DNA POLYMERASE"/>
    <property type="match status" value="1"/>
</dbReference>
<keyword evidence="3" id="KW-1185">Reference proteome</keyword>
<keyword evidence="2" id="KW-0548">Nucleotidyltransferase</keyword>
<evidence type="ECO:0000259" key="1">
    <source>
        <dbReference type="PROSITE" id="PS50878"/>
    </source>
</evidence>